<evidence type="ECO:0000313" key="7">
    <source>
        <dbReference type="EMBL" id="RUP45897.1"/>
    </source>
</evidence>
<dbReference type="GO" id="GO:0000981">
    <property type="term" value="F:DNA-binding transcription factor activity, RNA polymerase II-specific"/>
    <property type="evidence" value="ECO:0007669"/>
    <property type="project" value="InterPro"/>
</dbReference>
<dbReference type="PROSITE" id="PS50048">
    <property type="entry name" value="ZN2_CY6_FUNGAL_2"/>
    <property type="match status" value="1"/>
</dbReference>
<sequence>MPETCHISSTAPISRRRIPCESCRLRRRKCNFDSPCHRCRVSERECVYVRYLTPDDIEYEKELLDEGVDFDDDNNWPEEVLILTEKLEMLEMEVAKFKAQSAVTTVPDVDIKLDTDSACSMELSAIRTPEYPGQRTSPLCLLPSPTLTDCSSSQSNYYPSPITTAAPLSPLASWDSLKETADVFFGSTEALLRTFNWTVTIMRKDLRFQTSIHNFCDLVEFLGLAFKNVLMVEPLADKAVLSKERYDIVQKSKTPPNFFSKHSFKIMREVLRDPSNSARPMSLDTPLISLHVTQAIVETVIDLYFTCTNANFPILHRETFIAKYYDPDHPTSGALINALCARALCWRCQHVTGNDLLSNINIQSLSELFSIRARDFLEESFDEADFSTLAATSLLALYWMATLRIKLSYLYRGHALRIAGILMSTRYSNEAMATNPNAVDPAEREMFKRVYWLVSGMEWICTQISEGRAEKPHIEAIHKQLGIPEPLAIEDPRTRKAIVFVRNFLDFVYLAKNIASTICVSTIPDGLNDIATNDITDNGVSLDALRQCEDSTLAWYRALPVDLQLCTGPHVGLNEVENSLCALQFDECSVYLCLNFHSAHIRIYEQFLPEVQEGRAPQPVPLEAEASISMLEEAFWPPNPSSMRLRPELRGLPIAERAQVICTSSAETVTALFEEEQVRHITNPHIPASYHLFQLKACDIHYRNLKSANPVVVASAQRHLTRSLRYLKETLALRSLGTEMRFAAAFEKSLDLSIDELGIEI</sequence>
<dbReference type="SUPFAM" id="SSF57701">
    <property type="entry name" value="Zn2/Cys6 DNA-binding domain"/>
    <property type="match status" value="1"/>
</dbReference>
<dbReference type="EMBL" id="RBNI01006636">
    <property type="protein sequence ID" value="RUP45897.1"/>
    <property type="molecule type" value="Genomic_DNA"/>
</dbReference>
<keyword evidence="3" id="KW-0805">Transcription regulation</keyword>
<dbReference type="Gene3D" id="4.10.240.10">
    <property type="entry name" value="Zn(2)-C6 fungal-type DNA-binding domain"/>
    <property type="match status" value="1"/>
</dbReference>
<evidence type="ECO:0000256" key="3">
    <source>
        <dbReference type="ARBA" id="ARBA00023015"/>
    </source>
</evidence>
<evidence type="ECO:0000256" key="5">
    <source>
        <dbReference type="ARBA" id="ARBA00023242"/>
    </source>
</evidence>
<dbReference type="PANTHER" id="PTHR47338">
    <property type="entry name" value="ZN(II)2CYS6 TRANSCRIPTION FACTOR (EUROFUNG)-RELATED"/>
    <property type="match status" value="1"/>
</dbReference>
<name>A0A433D4W1_9FUNG</name>
<dbReference type="PROSITE" id="PS00463">
    <property type="entry name" value="ZN2_CY6_FUNGAL_1"/>
    <property type="match status" value="1"/>
</dbReference>
<dbReference type="GO" id="GO:0008270">
    <property type="term" value="F:zinc ion binding"/>
    <property type="evidence" value="ECO:0007669"/>
    <property type="project" value="InterPro"/>
</dbReference>
<evidence type="ECO:0000256" key="1">
    <source>
        <dbReference type="ARBA" id="ARBA00004123"/>
    </source>
</evidence>
<reference evidence="7 8" key="1">
    <citation type="journal article" date="2018" name="New Phytol.">
        <title>Phylogenomics of Endogonaceae and evolution of mycorrhizas within Mucoromycota.</title>
        <authorList>
            <person name="Chang Y."/>
            <person name="Desiro A."/>
            <person name="Na H."/>
            <person name="Sandor L."/>
            <person name="Lipzen A."/>
            <person name="Clum A."/>
            <person name="Barry K."/>
            <person name="Grigoriev I.V."/>
            <person name="Martin F.M."/>
            <person name="Stajich J.E."/>
            <person name="Smith M.E."/>
            <person name="Bonito G."/>
            <person name="Spatafora J.W."/>
        </authorList>
    </citation>
    <scope>NUCLEOTIDE SEQUENCE [LARGE SCALE GENOMIC DNA]</scope>
    <source>
        <strain evidence="7 8">GMNB39</strain>
    </source>
</reference>
<evidence type="ECO:0000313" key="8">
    <source>
        <dbReference type="Proteomes" id="UP000268093"/>
    </source>
</evidence>
<dbReference type="CDD" id="cd00067">
    <property type="entry name" value="GAL4"/>
    <property type="match status" value="1"/>
</dbReference>
<dbReference type="OrthoDB" id="2328572at2759"/>
<dbReference type="GO" id="GO:0005634">
    <property type="term" value="C:nucleus"/>
    <property type="evidence" value="ECO:0007669"/>
    <property type="project" value="UniProtKB-SubCell"/>
</dbReference>
<evidence type="ECO:0000256" key="4">
    <source>
        <dbReference type="ARBA" id="ARBA00023163"/>
    </source>
</evidence>
<dbReference type="GO" id="GO:0003677">
    <property type="term" value="F:DNA binding"/>
    <property type="evidence" value="ECO:0007669"/>
    <property type="project" value="InterPro"/>
</dbReference>
<dbReference type="Proteomes" id="UP000268093">
    <property type="component" value="Unassembled WGS sequence"/>
</dbReference>
<evidence type="ECO:0000256" key="2">
    <source>
        <dbReference type="ARBA" id="ARBA00022723"/>
    </source>
</evidence>
<dbReference type="Pfam" id="PF00172">
    <property type="entry name" value="Zn_clus"/>
    <property type="match status" value="1"/>
</dbReference>
<dbReference type="InterPro" id="IPR001138">
    <property type="entry name" value="Zn2Cys6_DnaBD"/>
</dbReference>
<dbReference type="Pfam" id="PF04082">
    <property type="entry name" value="Fungal_trans"/>
    <property type="match status" value="1"/>
</dbReference>
<comment type="caution">
    <text evidence="7">The sequence shown here is derived from an EMBL/GenBank/DDBJ whole genome shotgun (WGS) entry which is preliminary data.</text>
</comment>
<accession>A0A433D4W1</accession>
<comment type="subcellular location">
    <subcellularLocation>
        <location evidence="1">Nucleus</location>
    </subcellularLocation>
</comment>
<organism evidence="7 8">
    <name type="scientific">Jimgerdemannia flammicorona</name>
    <dbReference type="NCBI Taxonomy" id="994334"/>
    <lineage>
        <taxon>Eukaryota</taxon>
        <taxon>Fungi</taxon>
        <taxon>Fungi incertae sedis</taxon>
        <taxon>Mucoromycota</taxon>
        <taxon>Mucoromycotina</taxon>
        <taxon>Endogonomycetes</taxon>
        <taxon>Endogonales</taxon>
        <taxon>Endogonaceae</taxon>
        <taxon>Jimgerdemannia</taxon>
    </lineage>
</organism>
<keyword evidence="8" id="KW-1185">Reference proteome</keyword>
<dbReference type="GO" id="GO:0006351">
    <property type="term" value="P:DNA-templated transcription"/>
    <property type="evidence" value="ECO:0007669"/>
    <property type="project" value="InterPro"/>
</dbReference>
<feature type="domain" description="Zn(2)-C6 fungal-type" evidence="6">
    <location>
        <begin position="19"/>
        <end position="48"/>
    </location>
</feature>
<dbReference type="InterPro" id="IPR036864">
    <property type="entry name" value="Zn2-C6_fun-type_DNA-bd_sf"/>
</dbReference>
<dbReference type="CDD" id="cd12148">
    <property type="entry name" value="fungal_TF_MHR"/>
    <property type="match status" value="1"/>
</dbReference>
<evidence type="ECO:0000259" key="6">
    <source>
        <dbReference type="PROSITE" id="PS50048"/>
    </source>
</evidence>
<protein>
    <recommendedName>
        <fullName evidence="6">Zn(2)-C6 fungal-type domain-containing protein</fullName>
    </recommendedName>
</protein>
<keyword evidence="2" id="KW-0479">Metal-binding</keyword>
<gene>
    <name evidence="7" type="ORF">BC936DRAFT_147608</name>
</gene>
<keyword evidence="5" id="KW-0539">Nucleus</keyword>
<dbReference type="SMART" id="SM00066">
    <property type="entry name" value="GAL4"/>
    <property type="match status" value="1"/>
</dbReference>
<dbReference type="InterPro" id="IPR007219">
    <property type="entry name" value="XnlR_reg_dom"/>
</dbReference>
<proteinExistence type="predicted"/>
<dbReference type="PANTHER" id="PTHR47338:SF5">
    <property type="entry name" value="ZN(II)2CYS6 TRANSCRIPTION FACTOR (EUROFUNG)"/>
    <property type="match status" value="1"/>
</dbReference>
<keyword evidence="4" id="KW-0804">Transcription</keyword>
<dbReference type="InterPro" id="IPR050815">
    <property type="entry name" value="TF_fung"/>
</dbReference>
<dbReference type="AlphaFoldDB" id="A0A433D4W1"/>